<dbReference type="InterPro" id="IPR013783">
    <property type="entry name" value="Ig-like_fold"/>
</dbReference>
<keyword evidence="4" id="KW-1185">Reference proteome</keyword>
<proteinExistence type="predicted"/>
<dbReference type="RefSeq" id="XP_004415549.1">
    <property type="nucleotide sequence ID" value="XM_004415492.1"/>
</dbReference>
<dbReference type="Pfam" id="PF00047">
    <property type="entry name" value="ig"/>
    <property type="match status" value="1"/>
</dbReference>
<evidence type="ECO:0000256" key="1">
    <source>
        <dbReference type="ARBA" id="ARBA00023319"/>
    </source>
</evidence>
<evidence type="ECO:0000313" key="5">
    <source>
        <dbReference type="RefSeq" id="XP_004415549.1"/>
    </source>
</evidence>
<dbReference type="InterPro" id="IPR036179">
    <property type="entry name" value="Ig-like_dom_sf"/>
</dbReference>
<dbReference type="InterPro" id="IPR013151">
    <property type="entry name" value="Immunoglobulin_dom"/>
</dbReference>
<organism evidence="4 5">
    <name type="scientific">Odobenus rosmarus divergens</name>
    <name type="common">Pacific walrus</name>
    <dbReference type="NCBI Taxonomy" id="9708"/>
    <lineage>
        <taxon>Eukaryota</taxon>
        <taxon>Metazoa</taxon>
        <taxon>Chordata</taxon>
        <taxon>Craniata</taxon>
        <taxon>Vertebrata</taxon>
        <taxon>Euteleostomi</taxon>
        <taxon>Mammalia</taxon>
        <taxon>Eutheria</taxon>
        <taxon>Laurasiatheria</taxon>
        <taxon>Carnivora</taxon>
        <taxon>Caniformia</taxon>
        <taxon>Pinnipedia</taxon>
        <taxon>Odobenidae</taxon>
        <taxon>Odobenus</taxon>
    </lineage>
</organism>
<reference evidence="5" key="1">
    <citation type="submission" date="2025-08" db="UniProtKB">
        <authorList>
            <consortium name="RefSeq"/>
        </authorList>
    </citation>
    <scope>IDENTIFICATION</scope>
</reference>
<dbReference type="PANTHER" id="PTHR37366:SF1">
    <property type="entry name" value="SPERM ACROSOME MEMBRANE-ASSOCIATED PROTEIN 6"/>
    <property type="match status" value="1"/>
</dbReference>
<feature type="transmembrane region" description="Helical" evidence="2">
    <location>
        <begin position="363"/>
        <end position="387"/>
    </location>
</feature>
<dbReference type="CDD" id="cd00096">
    <property type="entry name" value="Ig"/>
    <property type="match status" value="1"/>
</dbReference>
<dbReference type="GO" id="GO:0007342">
    <property type="term" value="P:fusion of sperm to egg plasma membrane involved in single fertilization"/>
    <property type="evidence" value="ECO:0007669"/>
    <property type="project" value="InterPro"/>
</dbReference>
<sequence>MAPGHPQEKVPSLAFKTPADLTALRSPRNRPPVPCLRASACNALAAARPLLGPPDLTSPGSRRPSVMALLAPGSAVPSALVALMVFRAPAWACLLCFTSHKERVRICQIFAGIEGPELEKCEEAFTAAFKGLLDAEINYDERSRLHDAFTQMTHSLQEMATAQGSFKVAFPDAAEKMRKVIMQLEEVRACIPPCGLQEVARRFHCRGCYSTVCDLPLDCPVQDLTVTRGHQAKFSCTVNFQLPKEEITYSWKFAGGGVRTQDVSYFEDLPQARGNLARIRPVQPAHRGTFSCVILHDQLPLARLYFFLNVTGAPSRGETELQVSFREVLRWAPLEAEMIEPWRPSLGELLARPEALTLSNQCLLAAVAALASVSATLVGWMFFRWYFKGN</sequence>
<accession>A0A9B0HDG2</accession>
<dbReference type="Proteomes" id="UP000245340">
    <property type="component" value="Unplaced"/>
</dbReference>
<dbReference type="InterPro" id="IPR007110">
    <property type="entry name" value="Ig-like_dom"/>
</dbReference>
<evidence type="ECO:0000313" key="4">
    <source>
        <dbReference type="Proteomes" id="UP000245340"/>
    </source>
</evidence>
<keyword evidence="2" id="KW-1133">Transmembrane helix</keyword>
<dbReference type="Gene3D" id="2.60.40.10">
    <property type="entry name" value="Immunoglobulins"/>
    <property type="match status" value="1"/>
</dbReference>
<dbReference type="InterPro" id="IPR034549">
    <property type="entry name" value="SPACA6"/>
</dbReference>
<evidence type="ECO:0000259" key="3">
    <source>
        <dbReference type="PROSITE" id="PS50835"/>
    </source>
</evidence>
<dbReference type="FunFam" id="2.60.40.10:FF:001731">
    <property type="entry name" value="Sperm acrosome associated 6"/>
    <property type="match status" value="1"/>
</dbReference>
<dbReference type="PROSITE" id="PS50835">
    <property type="entry name" value="IG_LIKE"/>
    <property type="match status" value="1"/>
</dbReference>
<dbReference type="AlphaFoldDB" id="A0A9B0HDG2"/>
<keyword evidence="2" id="KW-0472">Membrane</keyword>
<gene>
    <name evidence="5" type="primary">LOC101364271</name>
</gene>
<protein>
    <submittedName>
        <fullName evidence="5">Uncharacterized protein LOC101364271</fullName>
    </submittedName>
</protein>
<feature type="domain" description="Ig-like" evidence="3">
    <location>
        <begin position="216"/>
        <end position="296"/>
    </location>
</feature>
<dbReference type="PANTHER" id="PTHR37366">
    <property type="entry name" value="SPERM ACROSOME MEMBRANE-ASSOCIATED PROTEIN 6"/>
    <property type="match status" value="1"/>
</dbReference>
<name>A0A9B0HDG2_ODORO</name>
<keyword evidence="2" id="KW-0812">Transmembrane</keyword>
<dbReference type="SUPFAM" id="SSF48726">
    <property type="entry name" value="Immunoglobulin"/>
    <property type="match status" value="1"/>
</dbReference>
<keyword evidence="1" id="KW-0393">Immunoglobulin domain</keyword>
<evidence type="ECO:0000256" key="2">
    <source>
        <dbReference type="SAM" id="Phobius"/>
    </source>
</evidence>